<dbReference type="VEuPathDB" id="MicrosporidiaDB:M896_110080"/>
<keyword evidence="2 4" id="KW-0863">Zinc-finger</keyword>
<keyword evidence="5" id="KW-1133">Transmembrane helix</keyword>
<protein>
    <recommendedName>
        <fullName evidence="6">RING-type domain-containing protein</fullName>
    </recommendedName>
</protein>
<keyword evidence="5" id="KW-0812">Transmembrane</keyword>
<keyword evidence="1" id="KW-0479">Metal-binding</keyword>
<dbReference type="InParanoid" id="A0A0B2UJ18"/>
<dbReference type="GO" id="GO:0008270">
    <property type="term" value="F:zinc ion binding"/>
    <property type="evidence" value="ECO:0007669"/>
    <property type="project" value="UniProtKB-KW"/>
</dbReference>
<comment type="caution">
    <text evidence="7">The sequence shown here is derived from an EMBL/GenBank/DDBJ whole genome shotgun (WGS) entry which is preliminary data.</text>
</comment>
<dbReference type="GeneID" id="26262479"/>
<dbReference type="PROSITE" id="PS00518">
    <property type="entry name" value="ZF_RING_1"/>
    <property type="match status" value="1"/>
</dbReference>
<dbReference type="EMBL" id="JOKQ01000011">
    <property type="protein sequence ID" value="KHN68980.1"/>
    <property type="molecule type" value="Genomic_DNA"/>
</dbReference>
<gene>
    <name evidence="7" type="ORF">M896_110080</name>
</gene>
<evidence type="ECO:0000313" key="7">
    <source>
        <dbReference type="EMBL" id="KHN68980.1"/>
    </source>
</evidence>
<dbReference type="InterPro" id="IPR017907">
    <property type="entry name" value="Znf_RING_CS"/>
</dbReference>
<reference evidence="7 8" key="1">
    <citation type="journal article" date="2014" name="MBio">
        <title>The Ordospora colligata genome; evolution of extreme reduction in microsporidia and host-to-parasite horizontal gene transfer.</title>
        <authorList>
            <person name="Pombert J.-F."/>
            <person name="Haag K.L."/>
            <person name="Beidas S."/>
            <person name="Ebert D."/>
            <person name="Keeling P.J."/>
        </authorList>
    </citation>
    <scope>NUCLEOTIDE SEQUENCE [LARGE SCALE GENOMIC DNA]</scope>
    <source>
        <strain evidence="7 8">OC4</strain>
    </source>
</reference>
<organism evidence="7 8">
    <name type="scientific">Ordospora colligata OC4</name>
    <dbReference type="NCBI Taxonomy" id="1354746"/>
    <lineage>
        <taxon>Eukaryota</taxon>
        <taxon>Fungi</taxon>
        <taxon>Fungi incertae sedis</taxon>
        <taxon>Microsporidia</taxon>
        <taxon>Ordosporidae</taxon>
        <taxon>Ordospora</taxon>
    </lineage>
</organism>
<accession>A0A0B2UJ18</accession>
<keyword evidence="3" id="KW-0862">Zinc</keyword>
<dbReference type="Proteomes" id="UP000031056">
    <property type="component" value="Unassembled WGS sequence"/>
</dbReference>
<feature type="transmembrane region" description="Helical" evidence="5">
    <location>
        <begin position="17"/>
        <end position="35"/>
    </location>
</feature>
<evidence type="ECO:0000256" key="3">
    <source>
        <dbReference type="ARBA" id="ARBA00022833"/>
    </source>
</evidence>
<dbReference type="AlphaFoldDB" id="A0A0B2UJ18"/>
<dbReference type="RefSeq" id="XP_014563022.1">
    <property type="nucleotide sequence ID" value="XM_014707536.1"/>
</dbReference>
<dbReference type="InterPro" id="IPR001841">
    <property type="entry name" value="Znf_RING"/>
</dbReference>
<dbReference type="HOGENOM" id="CLU_863378_0_0_1"/>
<evidence type="ECO:0000259" key="6">
    <source>
        <dbReference type="PROSITE" id="PS50089"/>
    </source>
</evidence>
<keyword evidence="8" id="KW-1185">Reference proteome</keyword>
<evidence type="ECO:0000313" key="8">
    <source>
        <dbReference type="Proteomes" id="UP000031056"/>
    </source>
</evidence>
<evidence type="ECO:0000256" key="4">
    <source>
        <dbReference type="PROSITE-ProRule" id="PRU00175"/>
    </source>
</evidence>
<name>A0A0B2UJ18_9MICR</name>
<feature type="domain" description="RING-type" evidence="6">
    <location>
        <begin position="262"/>
        <end position="307"/>
    </location>
</feature>
<dbReference type="PROSITE" id="PS50089">
    <property type="entry name" value="ZF_RING_2"/>
    <property type="match status" value="1"/>
</dbReference>
<evidence type="ECO:0000256" key="2">
    <source>
        <dbReference type="ARBA" id="ARBA00022771"/>
    </source>
</evidence>
<keyword evidence="5" id="KW-0472">Membrane</keyword>
<evidence type="ECO:0000256" key="5">
    <source>
        <dbReference type="SAM" id="Phobius"/>
    </source>
</evidence>
<evidence type="ECO:0000256" key="1">
    <source>
        <dbReference type="ARBA" id="ARBA00022723"/>
    </source>
</evidence>
<proteinExistence type="predicted"/>
<sequence>MDGAKSHMTRVIKKRQLAVIIFVVNMILILCMFEMKEREEEITAHVGELDWKDYKDLIVSGIEKLNSVGFLQKIEAREIIKMQDGVDEKCVERIMKQVMVEIRAIVYSSEICGDDTYRDNKPVMNGTSYEYQRGYIEALACKFMERFDSGDIEYPKEISIAKKYVQDLKKFVNEEMPKKGCKQKVTMPSKMFPITEISLYDYILLVLLDIRREILNDYKEISMYLKELDLEDSVEYNLNMFRVMMMAFRFQYFIDEKMHYKCQTCMHRNRRLVIDYLLELPCNHIMCIRCLKEECIYYGQKSCMFCDCMISEFEYDNAMKREDMEDD</sequence>